<evidence type="ECO:0000256" key="1">
    <source>
        <dbReference type="SAM" id="MobiDB-lite"/>
    </source>
</evidence>
<evidence type="ECO:0000313" key="2">
    <source>
        <dbReference type="EMBL" id="KAL2732747.1"/>
    </source>
</evidence>
<dbReference type="AlphaFoldDB" id="A0ABD2BIZ4"/>
<feature type="region of interest" description="Disordered" evidence="1">
    <location>
        <begin position="197"/>
        <end position="218"/>
    </location>
</feature>
<evidence type="ECO:0000313" key="3">
    <source>
        <dbReference type="Proteomes" id="UP001607303"/>
    </source>
</evidence>
<proteinExistence type="predicted"/>
<accession>A0ABD2BIZ4</accession>
<name>A0ABD2BIZ4_VESMC</name>
<dbReference type="EMBL" id="JAYRBN010000075">
    <property type="protein sequence ID" value="KAL2732747.1"/>
    <property type="molecule type" value="Genomic_DNA"/>
</dbReference>
<reference evidence="2 3" key="1">
    <citation type="journal article" date="2024" name="Ann. Entomol. Soc. Am.">
        <title>Genomic analyses of the southern and eastern yellowjacket wasps (Hymenoptera: Vespidae) reveal evolutionary signatures of social life.</title>
        <authorList>
            <person name="Catto M.A."/>
            <person name="Caine P.B."/>
            <person name="Orr S.E."/>
            <person name="Hunt B.G."/>
            <person name="Goodisman M.A.D."/>
        </authorList>
    </citation>
    <scope>NUCLEOTIDE SEQUENCE [LARGE SCALE GENOMIC DNA]</scope>
    <source>
        <strain evidence="2">232</strain>
        <tissue evidence="2">Head and thorax</tissue>
    </source>
</reference>
<feature type="compositionally biased region" description="Polar residues" evidence="1">
    <location>
        <begin position="197"/>
        <end position="206"/>
    </location>
</feature>
<comment type="caution">
    <text evidence="2">The sequence shown here is derived from an EMBL/GenBank/DDBJ whole genome shotgun (WGS) entry which is preliminary data.</text>
</comment>
<keyword evidence="3" id="KW-1185">Reference proteome</keyword>
<sequence length="232" mass="25405">MCYGAALKEVCKVGGFEQRAALPSRRENSTTRDGLIGSNWFGLGPFGRERIGSTRVGSIWIGTDPDGSEQIETDRVGSALGSVLSIGASSGISSDIFENLRVSSNIFEYLQSIMFAMMHSPSSWLESVVKYECDSWLAKELDRPFYSVSLLVSTQRKPFGNCGNEVMWKTCRDVDSPLRMGAAVATAAGVAASGRNNESKYGQWKTTGHKRDEKSGHCELQRMHGWKSTADI</sequence>
<feature type="compositionally biased region" description="Basic and acidic residues" evidence="1">
    <location>
        <begin position="209"/>
        <end position="218"/>
    </location>
</feature>
<organism evidence="2 3">
    <name type="scientific">Vespula maculifrons</name>
    <name type="common">Eastern yellow jacket</name>
    <name type="synonym">Wasp</name>
    <dbReference type="NCBI Taxonomy" id="7453"/>
    <lineage>
        <taxon>Eukaryota</taxon>
        <taxon>Metazoa</taxon>
        <taxon>Ecdysozoa</taxon>
        <taxon>Arthropoda</taxon>
        <taxon>Hexapoda</taxon>
        <taxon>Insecta</taxon>
        <taxon>Pterygota</taxon>
        <taxon>Neoptera</taxon>
        <taxon>Endopterygota</taxon>
        <taxon>Hymenoptera</taxon>
        <taxon>Apocrita</taxon>
        <taxon>Aculeata</taxon>
        <taxon>Vespoidea</taxon>
        <taxon>Vespidae</taxon>
        <taxon>Vespinae</taxon>
        <taxon>Vespula</taxon>
    </lineage>
</organism>
<gene>
    <name evidence="2" type="ORF">V1477_014988</name>
</gene>
<protein>
    <submittedName>
        <fullName evidence="2">Uncharacterized protein</fullName>
    </submittedName>
</protein>
<dbReference type="Proteomes" id="UP001607303">
    <property type="component" value="Unassembled WGS sequence"/>
</dbReference>